<keyword evidence="3" id="KW-1185">Reference proteome</keyword>
<proteinExistence type="predicted"/>
<organism evidence="2 3">
    <name type="scientific">Triparma strigata</name>
    <dbReference type="NCBI Taxonomy" id="1606541"/>
    <lineage>
        <taxon>Eukaryota</taxon>
        <taxon>Sar</taxon>
        <taxon>Stramenopiles</taxon>
        <taxon>Ochrophyta</taxon>
        <taxon>Bolidophyceae</taxon>
        <taxon>Parmales</taxon>
        <taxon>Triparmaceae</taxon>
        <taxon>Triparma</taxon>
    </lineage>
</organism>
<evidence type="ECO:0000313" key="3">
    <source>
        <dbReference type="Proteomes" id="UP001165085"/>
    </source>
</evidence>
<dbReference type="Proteomes" id="UP001165085">
    <property type="component" value="Unassembled WGS sequence"/>
</dbReference>
<accession>A0A9W6ZWI0</accession>
<protein>
    <submittedName>
        <fullName evidence="2">Uncharacterized protein</fullName>
    </submittedName>
</protein>
<feature type="region of interest" description="Disordered" evidence="1">
    <location>
        <begin position="173"/>
        <end position="222"/>
    </location>
</feature>
<feature type="region of interest" description="Disordered" evidence="1">
    <location>
        <begin position="132"/>
        <end position="161"/>
    </location>
</feature>
<feature type="compositionally biased region" description="Low complexity" evidence="1">
    <location>
        <begin position="7"/>
        <end position="16"/>
    </location>
</feature>
<evidence type="ECO:0000313" key="2">
    <source>
        <dbReference type="EMBL" id="GMH58215.1"/>
    </source>
</evidence>
<feature type="region of interest" description="Disordered" evidence="1">
    <location>
        <begin position="1"/>
        <end position="79"/>
    </location>
</feature>
<comment type="caution">
    <text evidence="2">The sequence shown here is derived from an EMBL/GenBank/DDBJ whole genome shotgun (WGS) entry which is preliminary data.</text>
</comment>
<gene>
    <name evidence="2" type="ORF">TrST_g4536</name>
</gene>
<name>A0A9W6ZWI0_9STRA</name>
<dbReference type="EMBL" id="BRXY01000051">
    <property type="protein sequence ID" value="GMH58215.1"/>
    <property type="molecule type" value="Genomic_DNA"/>
</dbReference>
<dbReference type="OrthoDB" id="10424732at2759"/>
<feature type="compositionally biased region" description="Polar residues" evidence="1">
    <location>
        <begin position="189"/>
        <end position="200"/>
    </location>
</feature>
<dbReference type="AlphaFoldDB" id="A0A9W6ZWI0"/>
<sequence>MDPPQSPQSDGSSSPQKMGFTGWMRRKKKNPNNPTGKVEFLARSLDETGKASFDETADDSPSLKPPSTSAVEAKKRMLQQKHDDFAHMTSPAAAKMMDDDKHRTDVNRNIFVEVDEASLSANFKQNMTMFKERDSPDKHNTASPTIAALPHPVSPRSPDSAFERNRQAIIKREKAAAAQLSPPERQMHYSKSPNSSSNGRYTRKINLKGVTPPAKKSFDQLP</sequence>
<feature type="compositionally biased region" description="Basic and acidic residues" evidence="1">
    <location>
        <begin position="44"/>
        <end position="53"/>
    </location>
</feature>
<reference evidence="3" key="1">
    <citation type="journal article" date="2023" name="Commun. Biol.">
        <title>Genome analysis of Parmales, the sister group of diatoms, reveals the evolutionary specialization of diatoms from phago-mixotrophs to photoautotrophs.</title>
        <authorList>
            <person name="Ban H."/>
            <person name="Sato S."/>
            <person name="Yoshikawa S."/>
            <person name="Yamada K."/>
            <person name="Nakamura Y."/>
            <person name="Ichinomiya M."/>
            <person name="Sato N."/>
            <person name="Blanc-Mathieu R."/>
            <person name="Endo H."/>
            <person name="Kuwata A."/>
            <person name="Ogata H."/>
        </authorList>
    </citation>
    <scope>NUCLEOTIDE SEQUENCE [LARGE SCALE GENOMIC DNA]</scope>
    <source>
        <strain evidence="3">NIES 3701</strain>
    </source>
</reference>
<evidence type="ECO:0000256" key="1">
    <source>
        <dbReference type="SAM" id="MobiDB-lite"/>
    </source>
</evidence>